<dbReference type="Pfam" id="PF13847">
    <property type="entry name" value="Methyltransf_31"/>
    <property type="match status" value="1"/>
</dbReference>
<reference evidence="2 3" key="1">
    <citation type="submission" date="2020-10" db="EMBL/GenBank/DDBJ databases">
        <title>Connecting structure to function with the recovery of over 1000 high-quality activated sludge metagenome-assembled genomes encoding full-length rRNA genes using long-read sequencing.</title>
        <authorList>
            <person name="Singleton C.M."/>
            <person name="Petriglieri F."/>
            <person name="Kristensen J.M."/>
            <person name="Kirkegaard R.H."/>
            <person name="Michaelsen T.Y."/>
            <person name="Andersen M.H."/>
            <person name="Karst S.M."/>
            <person name="Dueholm M.S."/>
            <person name="Nielsen P.H."/>
            <person name="Albertsen M."/>
        </authorList>
    </citation>
    <scope>NUCLEOTIDE SEQUENCE [LARGE SCALE GENOMIC DNA]</scope>
    <source>
        <strain evidence="2">Ribe_18-Q3-R11-54_MAXAC.273</strain>
    </source>
</reference>
<feature type="domain" description="Methyltransferase" evidence="1">
    <location>
        <begin position="23"/>
        <end position="128"/>
    </location>
</feature>
<organism evidence="2 3">
    <name type="scientific">Candidatus Opimibacter skivensis</name>
    <dbReference type="NCBI Taxonomy" id="2982028"/>
    <lineage>
        <taxon>Bacteria</taxon>
        <taxon>Pseudomonadati</taxon>
        <taxon>Bacteroidota</taxon>
        <taxon>Saprospiria</taxon>
        <taxon>Saprospirales</taxon>
        <taxon>Saprospiraceae</taxon>
        <taxon>Candidatus Opimibacter</taxon>
    </lineage>
</organism>
<keyword evidence="2" id="KW-0489">Methyltransferase</keyword>
<dbReference type="InterPro" id="IPR029063">
    <property type="entry name" value="SAM-dependent_MTases_sf"/>
</dbReference>
<evidence type="ECO:0000313" key="2">
    <source>
        <dbReference type="EMBL" id="MBK9984067.1"/>
    </source>
</evidence>
<keyword evidence="2" id="KW-0808">Transferase</keyword>
<dbReference type="AlphaFoldDB" id="A0A9D7SY35"/>
<dbReference type="InterPro" id="IPR025714">
    <property type="entry name" value="Methyltranfer_dom"/>
</dbReference>
<gene>
    <name evidence="2" type="ORF">IPP15_17145</name>
</gene>
<name>A0A9D7SY35_9BACT</name>
<evidence type="ECO:0000259" key="1">
    <source>
        <dbReference type="Pfam" id="PF13847"/>
    </source>
</evidence>
<evidence type="ECO:0000313" key="3">
    <source>
        <dbReference type="Proteomes" id="UP000808337"/>
    </source>
</evidence>
<dbReference type="GO" id="GO:0032259">
    <property type="term" value="P:methylation"/>
    <property type="evidence" value="ECO:0007669"/>
    <property type="project" value="UniProtKB-KW"/>
</dbReference>
<dbReference type="SUPFAM" id="SSF53335">
    <property type="entry name" value="S-adenosyl-L-methionine-dependent methyltransferases"/>
    <property type="match status" value="1"/>
</dbReference>
<dbReference type="Proteomes" id="UP000808337">
    <property type="component" value="Unassembled WGS sequence"/>
</dbReference>
<dbReference type="CDD" id="cd02440">
    <property type="entry name" value="AdoMet_MTases"/>
    <property type="match status" value="1"/>
</dbReference>
<dbReference type="GO" id="GO:0008168">
    <property type="term" value="F:methyltransferase activity"/>
    <property type="evidence" value="ECO:0007669"/>
    <property type="project" value="UniProtKB-KW"/>
</dbReference>
<protein>
    <submittedName>
        <fullName evidence="2">Class I SAM-dependent methyltransferase</fullName>
    </submittedName>
</protein>
<proteinExistence type="predicted"/>
<dbReference type="EMBL" id="JADKGY010000029">
    <property type="protein sequence ID" value="MBK9984067.1"/>
    <property type="molecule type" value="Genomic_DNA"/>
</dbReference>
<comment type="caution">
    <text evidence="2">The sequence shown here is derived from an EMBL/GenBank/DDBJ whole genome shotgun (WGS) entry which is preliminary data.</text>
</comment>
<dbReference type="Gene3D" id="3.40.50.150">
    <property type="entry name" value="Vaccinia Virus protein VP39"/>
    <property type="match status" value="1"/>
</dbReference>
<accession>A0A9D7SY35</accession>
<sequence>MTLHEAIDLIRPGVIPPSGTWADIGAGTGLFTEALLEILEEGKVFALDKNTHSLYQSKIENRKSKITVEIYEADFNKPMILPPLDGILMANALHYAHDHLFVLKNVLTSFKPGGTFIVIEYDTDKPNPPWVPNPVSFNRFRELCKHAGLKEPVVIGRRHSIYQDGEMYVVTSSKHEPVVGSLENLCSLLNQMK</sequence>